<gene>
    <name evidence="2" type="ORF">JNW91_00490</name>
</gene>
<keyword evidence="2" id="KW-0378">Hydrolase</keyword>
<evidence type="ECO:0000259" key="1">
    <source>
        <dbReference type="Pfam" id="PF13391"/>
    </source>
</evidence>
<dbReference type="Proteomes" id="UP000601027">
    <property type="component" value="Unassembled WGS sequence"/>
</dbReference>
<sequence length="341" mass="38170">MAISERTLKIVWSEAGGKCCICRVLVLTPGTEDDDPSVFGELAHIVAKSPGGPRAGGLDPSKLDTHENLMLLCNKHHKQVDDQPNHFTVEKLHQIKRDHAAWVASESSAPDNMKLMRDPTYPVPKKLNMIATGHALWPMIQECVATSYIIPDRMPDEDEDLMVEFLQVVRDYADIHDDLHTVREHRDAARALGEYISQLAERNYFVGAYMRRLLLIGGVSKEGSPWPELHIEIHAGDQAQIVDKDGKPMGATAGAVSREVGRVMFLRWLEQYSVEHPGDPAPLAEFFGEEPPSGHPEVLWRDLIRGLRNEGLILCFESLEFWSSSATITDKGRADLESRQP</sequence>
<dbReference type="GO" id="GO:0004519">
    <property type="term" value="F:endonuclease activity"/>
    <property type="evidence" value="ECO:0007669"/>
    <property type="project" value="UniProtKB-KW"/>
</dbReference>
<accession>A0ABS1XMJ3</accession>
<evidence type="ECO:0000313" key="2">
    <source>
        <dbReference type="EMBL" id="MBM0230480.1"/>
    </source>
</evidence>
<proteinExistence type="predicted"/>
<dbReference type="InterPro" id="IPR003615">
    <property type="entry name" value="HNH_nuc"/>
</dbReference>
<dbReference type="RefSeq" id="WP_203172955.1">
    <property type="nucleotide sequence ID" value="NZ_JAEVHM010000001.1"/>
</dbReference>
<dbReference type="EMBL" id="JAEVHM010000001">
    <property type="protein sequence ID" value="MBM0230480.1"/>
    <property type="molecule type" value="Genomic_DNA"/>
</dbReference>
<reference evidence="2 3" key="1">
    <citation type="submission" date="2021-01" db="EMBL/GenBank/DDBJ databases">
        <title>Draft genome sequence of Micromonospora sp. strain STR1_7.</title>
        <authorList>
            <person name="Karlyshev A."/>
            <person name="Jawad R."/>
        </authorList>
    </citation>
    <scope>NUCLEOTIDE SEQUENCE [LARGE SCALE GENOMIC DNA]</scope>
    <source>
        <strain evidence="2 3">STR1-7</strain>
    </source>
</reference>
<keyword evidence="2" id="KW-0540">Nuclease</keyword>
<protein>
    <submittedName>
        <fullName evidence="2">HNH endonuclease</fullName>
    </submittedName>
</protein>
<keyword evidence="2" id="KW-0255">Endonuclease</keyword>
<keyword evidence="3" id="KW-1185">Reference proteome</keyword>
<evidence type="ECO:0000313" key="3">
    <source>
        <dbReference type="Proteomes" id="UP000601027"/>
    </source>
</evidence>
<dbReference type="CDD" id="cd00085">
    <property type="entry name" value="HNHc"/>
    <property type="match status" value="1"/>
</dbReference>
<comment type="caution">
    <text evidence="2">The sequence shown here is derived from an EMBL/GenBank/DDBJ whole genome shotgun (WGS) entry which is preliminary data.</text>
</comment>
<feature type="domain" description="HNH nuclease" evidence="1">
    <location>
        <begin position="19"/>
        <end position="81"/>
    </location>
</feature>
<dbReference type="Pfam" id="PF13391">
    <property type="entry name" value="HNH_2"/>
    <property type="match status" value="1"/>
</dbReference>
<organism evidence="2 3">
    <name type="scientific">Micromonospora parastrephiae</name>
    <dbReference type="NCBI Taxonomy" id="2806101"/>
    <lineage>
        <taxon>Bacteria</taxon>
        <taxon>Bacillati</taxon>
        <taxon>Actinomycetota</taxon>
        <taxon>Actinomycetes</taxon>
        <taxon>Micromonosporales</taxon>
        <taxon>Micromonosporaceae</taxon>
        <taxon>Micromonospora</taxon>
    </lineage>
</organism>
<name>A0ABS1XMJ3_9ACTN</name>